<comment type="caution">
    <text evidence="2">The sequence shown here is derived from an EMBL/GenBank/DDBJ whole genome shotgun (WGS) entry which is preliminary data.</text>
</comment>
<dbReference type="InterPro" id="IPR036291">
    <property type="entry name" value="NAD(P)-bd_dom_sf"/>
</dbReference>
<dbReference type="PRINTS" id="PR00081">
    <property type="entry name" value="GDHRDH"/>
</dbReference>
<dbReference type="SUPFAM" id="SSF51735">
    <property type="entry name" value="NAD(P)-binding Rossmann-fold domains"/>
    <property type="match status" value="1"/>
</dbReference>
<dbReference type="AlphaFoldDB" id="A0A9Q6HR88"/>
<dbReference type="Proteomes" id="UP000241960">
    <property type="component" value="Unassembled WGS sequence"/>
</dbReference>
<dbReference type="Gene3D" id="3.40.50.720">
    <property type="entry name" value="NAD(P)-binding Rossmann-like Domain"/>
    <property type="match status" value="1"/>
</dbReference>
<dbReference type="GeneID" id="93721775"/>
<evidence type="ECO:0000313" key="3">
    <source>
        <dbReference type="Proteomes" id="UP000241960"/>
    </source>
</evidence>
<gene>
    <name evidence="2" type="ORF">BU058_03195</name>
</gene>
<sequence>MTTSKTIIITGSTDGIGKHLATKLAGEGHKMIIHGRNHLKLKQAIKDIQTQSGNDDIHAYQADFAKKEDVYQFAQNIKNDFDKIDVLINNAGAYFGSERVATEDDVEMTFMLSVQVPFILTNALMPLLENADQGRVIHTSSYMHHFAKASNLDFGLKHDYSAGKAYNNSKLYTIWLTRYQNKALRQNNSKVTINSYHPGLISTNLNNNDIKKNLKSMMLSGIMKPFSKNLDEGIETGYYLALSPNVNHVSGEYFDNKKIKRVSKKGYNSLNETLLIKYCEEKA</sequence>
<dbReference type="EMBL" id="PZFQ01000007">
    <property type="protein sequence ID" value="PTI76820.1"/>
    <property type="molecule type" value="Genomic_DNA"/>
</dbReference>
<dbReference type="InterPro" id="IPR002347">
    <property type="entry name" value="SDR_fam"/>
</dbReference>
<dbReference type="RefSeq" id="WP_046836034.1">
    <property type="nucleotide sequence ID" value="NZ_CP018199.1"/>
</dbReference>
<dbReference type="PANTHER" id="PTHR43157:SF31">
    <property type="entry name" value="PHOSPHATIDYLINOSITOL-GLYCAN BIOSYNTHESIS CLASS F PROTEIN"/>
    <property type="match status" value="1"/>
</dbReference>
<protein>
    <submittedName>
        <fullName evidence="2">SDR family oxidoreductase</fullName>
    </submittedName>
</protein>
<evidence type="ECO:0000313" key="2">
    <source>
        <dbReference type="EMBL" id="PTI76820.1"/>
    </source>
</evidence>
<name>A0A9Q6HR88_9STAP</name>
<proteinExistence type="predicted"/>
<keyword evidence="1" id="KW-0560">Oxidoreductase</keyword>
<evidence type="ECO:0000256" key="1">
    <source>
        <dbReference type="ARBA" id="ARBA00023002"/>
    </source>
</evidence>
<dbReference type="Pfam" id="PF00106">
    <property type="entry name" value="adh_short"/>
    <property type="match status" value="1"/>
</dbReference>
<dbReference type="PANTHER" id="PTHR43157">
    <property type="entry name" value="PHOSPHATIDYLINOSITOL-GLYCAN BIOSYNTHESIS CLASS F PROTEIN-RELATED"/>
    <property type="match status" value="1"/>
</dbReference>
<dbReference type="GO" id="GO:0016491">
    <property type="term" value="F:oxidoreductase activity"/>
    <property type="evidence" value="ECO:0007669"/>
    <property type="project" value="UniProtKB-KW"/>
</dbReference>
<reference evidence="2 3" key="1">
    <citation type="journal article" date="2016" name="Front. Microbiol.">
        <title>Comprehensive Phylogenetic Analysis of Bovine Non-aureus Staphylococci Species Based on Whole-Genome Sequencing.</title>
        <authorList>
            <person name="Naushad S."/>
            <person name="Barkema H.W."/>
            <person name="Luby C."/>
            <person name="Condas L.A."/>
            <person name="Nobrega D.B."/>
            <person name="Carson D.A."/>
            <person name="De Buck J."/>
        </authorList>
    </citation>
    <scope>NUCLEOTIDE SEQUENCE [LARGE SCALE GENOMIC DNA]</scope>
    <source>
        <strain evidence="2 3">SNUC 1231</strain>
    </source>
</reference>
<organism evidence="2 3">
    <name type="scientific">Staphylococcus succinus</name>
    <dbReference type="NCBI Taxonomy" id="61015"/>
    <lineage>
        <taxon>Bacteria</taxon>
        <taxon>Bacillati</taxon>
        <taxon>Bacillota</taxon>
        <taxon>Bacilli</taxon>
        <taxon>Bacillales</taxon>
        <taxon>Staphylococcaceae</taxon>
        <taxon>Staphylococcus</taxon>
    </lineage>
</organism>
<accession>A0A9Q6HR88</accession>